<reference evidence="1 2" key="1">
    <citation type="submission" date="2024-07" db="EMBL/GenBank/DDBJ databases">
        <title>Chromosome-level genome assembly of the water stick insect Ranatra chinensis (Heteroptera: Nepidae).</title>
        <authorList>
            <person name="Liu X."/>
        </authorList>
    </citation>
    <scope>NUCLEOTIDE SEQUENCE [LARGE SCALE GENOMIC DNA]</scope>
    <source>
        <strain evidence="1">Cailab_2021Rc</strain>
        <tissue evidence="1">Muscle</tissue>
    </source>
</reference>
<proteinExistence type="predicted"/>
<gene>
    <name evidence="1" type="ORF">AAG570_013908</name>
</gene>
<keyword evidence="2" id="KW-1185">Reference proteome</keyword>
<evidence type="ECO:0000313" key="2">
    <source>
        <dbReference type="Proteomes" id="UP001558652"/>
    </source>
</evidence>
<sequence length="187" mass="20759">MYRTDFVLLLGYHDQFYYGVKRLGYVHCGGGGDAGRTPTRLGWNEVIALEAAQVAHRGKIGGQPEAVGVATNSLRPPQTRRAAEGESAQQLTNVSRGETFRTELFIRCTKPAGGGEKLRKGGEDARIYHEEGLVDKRKRSGGGYGEKGALQYRNRSNRMDTIGPFVREVRGGRVVDRVKKCDKEREF</sequence>
<dbReference type="EMBL" id="JBFDAA010000009">
    <property type="protein sequence ID" value="KAL1129381.1"/>
    <property type="molecule type" value="Genomic_DNA"/>
</dbReference>
<protein>
    <submittedName>
        <fullName evidence="1">Uncharacterized protein</fullName>
    </submittedName>
</protein>
<evidence type="ECO:0000313" key="1">
    <source>
        <dbReference type="EMBL" id="KAL1129381.1"/>
    </source>
</evidence>
<dbReference type="Proteomes" id="UP001558652">
    <property type="component" value="Unassembled WGS sequence"/>
</dbReference>
<name>A0ABD0YDU5_9HEMI</name>
<dbReference type="AlphaFoldDB" id="A0ABD0YDU5"/>
<organism evidence="1 2">
    <name type="scientific">Ranatra chinensis</name>
    <dbReference type="NCBI Taxonomy" id="642074"/>
    <lineage>
        <taxon>Eukaryota</taxon>
        <taxon>Metazoa</taxon>
        <taxon>Ecdysozoa</taxon>
        <taxon>Arthropoda</taxon>
        <taxon>Hexapoda</taxon>
        <taxon>Insecta</taxon>
        <taxon>Pterygota</taxon>
        <taxon>Neoptera</taxon>
        <taxon>Paraneoptera</taxon>
        <taxon>Hemiptera</taxon>
        <taxon>Heteroptera</taxon>
        <taxon>Panheteroptera</taxon>
        <taxon>Nepomorpha</taxon>
        <taxon>Nepidae</taxon>
        <taxon>Ranatrinae</taxon>
        <taxon>Ranatra</taxon>
    </lineage>
</organism>
<comment type="caution">
    <text evidence="1">The sequence shown here is derived from an EMBL/GenBank/DDBJ whole genome shotgun (WGS) entry which is preliminary data.</text>
</comment>
<accession>A0ABD0YDU5</accession>